<name>A0ABQ3SB69_9ACTN</name>
<dbReference type="PANTHER" id="PTHR30015:SF7">
    <property type="entry name" value="TYPE IV METHYL-DIRECTED RESTRICTION ENZYME ECOKMRR"/>
    <property type="match status" value="1"/>
</dbReference>
<feature type="domain" description="Restriction endonuclease type IV Mrr" evidence="1">
    <location>
        <begin position="202"/>
        <end position="314"/>
    </location>
</feature>
<dbReference type="PANTHER" id="PTHR30015">
    <property type="entry name" value="MRR RESTRICTION SYSTEM PROTEIN"/>
    <property type="match status" value="1"/>
</dbReference>
<dbReference type="InterPro" id="IPR011335">
    <property type="entry name" value="Restrct_endonuc-II-like"/>
</dbReference>
<dbReference type="InterPro" id="IPR052906">
    <property type="entry name" value="Type_IV_Methyl-Rstrct_Enzyme"/>
</dbReference>
<keyword evidence="3" id="KW-1185">Reference proteome</keyword>
<dbReference type="InterPro" id="IPR011856">
    <property type="entry name" value="tRNA_endonuc-like_dom_sf"/>
</dbReference>
<organism evidence="2 3">
    <name type="scientific">Streptomyces asoensis</name>
    <dbReference type="NCBI Taxonomy" id="249586"/>
    <lineage>
        <taxon>Bacteria</taxon>
        <taxon>Bacillati</taxon>
        <taxon>Actinomycetota</taxon>
        <taxon>Actinomycetes</taxon>
        <taxon>Kitasatosporales</taxon>
        <taxon>Streptomycetaceae</taxon>
        <taxon>Streptomyces</taxon>
    </lineage>
</organism>
<dbReference type="EMBL" id="BNEB01000005">
    <property type="protein sequence ID" value="GHI65375.1"/>
    <property type="molecule type" value="Genomic_DNA"/>
</dbReference>
<dbReference type="InterPro" id="IPR007560">
    <property type="entry name" value="Restrct_endonuc_IV_Mrr"/>
</dbReference>
<dbReference type="Gene3D" id="3.40.1350.10">
    <property type="match status" value="1"/>
</dbReference>
<dbReference type="SUPFAM" id="SSF52980">
    <property type="entry name" value="Restriction endonuclease-like"/>
    <property type="match status" value="1"/>
</dbReference>
<sequence>MVLPPTVDSLAISEISERRERVMPEYALDEWRAIMRGEKPQPSDDYIVIAFPDDELRTAYLSQVSSWPEMEVRAILRNMLGGPSRLSILDQIHLQVLKAKGPSRSLDPDSPDERHFSEYEGRAILAAAGRSSEPVWQGISWVLDLLPDSPRDALGAVSAYFMAHFQVLSDWREVGLSDAIALIRHRYITQGRTERERKIKLLRSLDPRDLEFLIADLYRAMGYAVRVTPRQKDGGKDIEAERGNERIYIECKNWEQKVDVNTVRSFGFVVMDKNVTSGVLVSVSGFTERGPETAEKLVMESSVRHRMILLDGHRAVQQLNEYLGAGWHLRADQIIARQKRSG</sequence>
<evidence type="ECO:0000313" key="2">
    <source>
        <dbReference type="EMBL" id="GHI65375.1"/>
    </source>
</evidence>
<proteinExistence type="predicted"/>
<evidence type="ECO:0000313" key="3">
    <source>
        <dbReference type="Proteomes" id="UP000649259"/>
    </source>
</evidence>
<accession>A0ABQ3SB69</accession>
<reference evidence="3" key="1">
    <citation type="submission" date="2023-07" db="EMBL/GenBank/DDBJ databases">
        <title>Whole genome shotgun sequence of Streptomyces cacaoi subsp. asoensis NBRC 13813.</title>
        <authorList>
            <person name="Komaki H."/>
            <person name="Tamura T."/>
        </authorList>
    </citation>
    <scope>NUCLEOTIDE SEQUENCE [LARGE SCALE GENOMIC DNA]</scope>
    <source>
        <strain evidence="3">NBRC 13813</strain>
    </source>
</reference>
<dbReference type="Proteomes" id="UP000649259">
    <property type="component" value="Unassembled WGS sequence"/>
</dbReference>
<evidence type="ECO:0000259" key="1">
    <source>
        <dbReference type="Pfam" id="PF04471"/>
    </source>
</evidence>
<gene>
    <name evidence="2" type="ORF">Saso_70250</name>
</gene>
<dbReference type="Pfam" id="PF04471">
    <property type="entry name" value="Mrr_cat"/>
    <property type="match status" value="1"/>
</dbReference>
<comment type="caution">
    <text evidence="2">The sequence shown here is derived from an EMBL/GenBank/DDBJ whole genome shotgun (WGS) entry which is preliminary data.</text>
</comment>
<protein>
    <recommendedName>
        <fullName evidence="1">Restriction endonuclease type IV Mrr domain-containing protein</fullName>
    </recommendedName>
</protein>